<dbReference type="EMBL" id="BARS01048531">
    <property type="protein sequence ID" value="GAG37490.1"/>
    <property type="molecule type" value="Genomic_DNA"/>
</dbReference>
<feature type="transmembrane region" description="Helical" evidence="1">
    <location>
        <begin position="44"/>
        <end position="63"/>
    </location>
</feature>
<keyword evidence="1" id="KW-0472">Membrane</keyword>
<feature type="transmembrane region" description="Helical" evidence="1">
    <location>
        <begin position="174"/>
        <end position="195"/>
    </location>
</feature>
<feature type="non-terminal residue" evidence="2">
    <location>
        <position position="1"/>
    </location>
</feature>
<evidence type="ECO:0000313" key="2">
    <source>
        <dbReference type="EMBL" id="GAG37490.1"/>
    </source>
</evidence>
<feature type="transmembrane region" description="Helical" evidence="1">
    <location>
        <begin position="75"/>
        <end position="103"/>
    </location>
</feature>
<dbReference type="Pfam" id="PF10060">
    <property type="entry name" value="DUF2298"/>
    <property type="match status" value="1"/>
</dbReference>
<name>X0X3B0_9ZZZZ</name>
<feature type="non-terminal residue" evidence="2">
    <location>
        <position position="243"/>
    </location>
</feature>
<comment type="caution">
    <text evidence="2">The sequence shown here is derived from an EMBL/GenBank/DDBJ whole genome shotgun (WGS) entry which is preliminary data.</text>
</comment>
<organism evidence="2">
    <name type="scientific">marine sediment metagenome</name>
    <dbReference type="NCBI Taxonomy" id="412755"/>
    <lineage>
        <taxon>unclassified sequences</taxon>
        <taxon>metagenomes</taxon>
        <taxon>ecological metagenomes</taxon>
    </lineage>
</organism>
<feature type="transmembrane region" description="Helical" evidence="1">
    <location>
        <begin position="145"/>
        <end position="162"/>
    </location>
</feature>
<reference evidence="2" key="1">
    <citation type="journal article" date="2014" name="Front. Microbiol.">
        <title>High frequency of phylogenetically diverse reductive dehalogenase-homologous genes in deep subseafloor sedimentary metagenomes.</title>
        <authorList>
            <person name="Kawai M."/>
            <person name="Futagami T."/>
            <person name="Toyoda A."/>
            <person name="Takaki Y."/>
            <person name="Nishi S."/>
            <person name="Hori S."/>
            <person name="Arai W."/>
            <person name="Tsubouchi T."/>
            <person name="Morono Y."/>
            <person name="Uchiyama I."/>
            <person name="Ito T."/>
            <person name="Fujiyama A."/>
            <person name="Inagaki F."/>
            <person name="Takami H."/>
        </authorList>
    </citation>
    <scope>NUCLEOTIDE SEQUENCE</scope>
    <source>
        <strain evidence="2">Expedition CK06-06</strain>
    </source>
</reference>
<accession>X0X3B0</accession>
<protein>
    <submittedName>
        <fullName evidence="2">Uncharacterized protein</fullName>
    </submittedName>
</protein>
<dbReference type="AlphaFoldDB" id="X0X3B0"/>
<keyword evidence="1" id="KW-1133">Transmembrane helix</keyword>
<proteinExistence type="predicted"/>
<keyword evidence="1" id="KW-0812">Transmembrane</keyword>
<dbReference type="InterPro" id="IPR018746">
    <property type="entry name" value="DUF2298"/>
</dbReference>
<feature type="transmembrane region" description="Helical" evidence="1">
    <location>
        <begin position="215"/>
        <end position="235"/>
    </location>
</feature>
<evidence type="ECO:0000256" key="1">
    <source>
        <dbReference type="SAM" id="Phobius"/>
    </source>
</evidence>
<feature type="transmembrane region" description="Helical" evidence="1">
    <location>
        <begin position="7"/>
        <end position="24"/>
    </location>
</feature>
<gene>
    <name evidence="2" type="ORF">S01H1_72720</name>
</gene>
<sequence>DVAYRVLGLGLLGGLLYLPFYVGFQSQAGGILPNLFNPTRLHQYLIFFGPFVFVAIGFAALVTKRWRAEVEDGDLLGGGLSVLPWTILLPPLAGLGSIALIMFTPRGQDFLRSILGNEMVRQQIGGADWPSLARRLITIRLGNPWTYLFLALLIAWVVALLWGRLRAEKGEGRIAESSTLFVLLIIATGLVLTLSVEFVYLRDTFGTRMNTVFKFYYQAWVLLAVAGAYGVYYVIEKAKGWGR</sequence>